<dbReference type="RefSeq" id="WP_189651188.1">
    <property type="nucleotide sequence ID" value="NZ_BMRC01000018.1"/>
</dbReference>
<dbReference type="PANTHER" id="PTHR43399">
    <property type="entry name" value="SUBTILISIN-RELATED"/>
    <property type="match status" value="1"/>
</dbReference>
<dbReference type="PROSITE" id="PS00137">
    <property type="entry name" value="SUBTILASE_HIS"/>
    <property type="match status" value="1"/>
</dbReference>
<dbReference type="InterPro" id="IPR036852">
    <property type="entry name" value="Peptidase_S8/S53_dom_sf"/>
</dbReference>
<evidence type="ECO:0000256" key="6">
    <source>
        <dbReference type="SAM" id="MobiDB-lite"/>
    </source>
</evidence>
<evidence type="ECO:0000256" key="3">
    <source>
        <dbReference type="ARBA" id="ARBA00022801"/>
    </source>
</evidence>
<dbReference type="PANTHER" id="PTHR43399:SF4">
    <property type="entry name" value="CELL WALL-ASSOCIATED PROTEASE"/>
    <property type="match status" value="1"/>
</dbReference>
<accession>A0ABV5IZT2</accession>
<evidence type="ECO:0000256" key="5">
    <source>
        <dbReference type="PROSITE-ProRule" id="PRU01240"/>
    </source>
</evidence>
<name>A0ABV5IZT2_9ACTN</name>
<organism evidence="9 10">
    <name type="scientific">Nonomuraea spiralis</name>
    <dbReference type="NCBI Taxonomy" id="46182"/>
    <lineage>
        <taxon>Bacteria</taxon>
        <taxon>Bacillati</taxon>
        <taxon>Actinomycetota</taxon>
        <taxon>Actinomycetes</taxon>
        <taxon>Streptosporangiales</taxon>
        <taxon>Streptosporangiaceae</taxon>
        <taxon>Nonomuraea</taxon>
    </lineage>
</organism>
<dbReference type="Gene3D" id="3.40.50.200">
    <property type="entry name" value="Peptidase S8/S53 domain"/>
    <property type="match status" value="1"/>
</dbReference>
<dbReference type="InterPro" id="IPR051048">
    <property type="entry name" value="Peptidase_S8/S53_subtilisin"/>
</dbReference>
<evidence type="ECO:0000259" key="8">
    <source>
        <dbReference type="Pfam" id="PF00082"/>
    </source>
</evidence>
<evidence type="ECO:0000256" key="1">
    <source>
        <dbReference type="ARBA" id="ARBA00011073"/>
    </source>
</evidence>
<feature type="chain" id="PRO_5045651358" evidence="7">
    <location>
        <begin position="27"/>
        <end position="1082"/>
    </location>
</feature>
<keyword evidence="7" id="KW-0732">Signal</keyword>
<dbReference type="InterPro" id="IPR015500">
    <property type="entry name" value="Peptidase_S8_subtilisin-rel"/>
</dbReference>
<dbReference type="PROSITE" id="PS51892">
    <property type="entry name" value="SUBTILASE"/>
    <property type="match status" value="1"/>
</dbReference>
<evidence type="ECO:0000256" key="4">
    <source>
        <dbReference type="ARBA" id="ARBA00022825"/>
    </source>
</evidence>
<dbReference type="InterPro" id="IPR000209">
    <property type="entry name" value="Peptidase_S8/S53_dom"/>
</dbReference>
<evidence type="ECO:0000256" key="7">
    <source>
        <dbReference type="SAM" id="SignalP"/>
    </source>
</evidence>
<protein>
    <submittedName>
        <fullName evidence="9">S8 family serine peptidase</fullName>
    </submittedName>
</protein>
<dbReference type="Pfam" id="PF00082">
    <property type="entry name" value="Peptidase_S8"/>
    <property type="match status" value="1"/>
</dbReference>
<gene>
    <name evidence="9" type="ORF">ACFFV7_53500</name>
</gene>
<dbReference type="PROSITE" id="PS00138">
    <property type="entry name" value="SUBTILASE_SER"/>
    <property type="match status" value="1"/>
</dbReference>
<dbReference type="InterPro" id="IPR023828">
    <property type="entry name" value="Peptidase_S8_Ser-AS"/>
</dbReference>
<keyword evidence="3 5" id="KW-0378">Hydrolase</keyword>
<feature type="active site" description="Charge relay system" evidence="5">
    <location>
        <position position="230"/>
    </location>
</feature>
<feature type="region of interest" description="Disordered" evidence="6">
    <location>
        <begin position="32"/>
        <end position="52"/>
    </location>
</feature>
<keyword evidence="2 5" id="KW-0645">Protease</keyword>
<dbReference type="EMBL" id="JBHMEI010000111">
    <property type="protein sequence ID" value="MFB9210084.1"/>
    <property type="molecule type" value="Genomic_DNA"/>
</dbReference>
<feature type="active site" description="Charge relay system" evidence="5">
    <location>
        <position position="262"/>
    </location>
</feature>
<feature type="domain" description="Peptidase S8/S53" evidence="8">
    <location>
        <begin position="221"/>
        <end position="482"/>
    </location>
</feature>
<dbReference type="InterPro" id="IPR022398">
    <property type="entry name" value="Peptidase_S8_His-AS"/>
</dbReference>
<keyword evidence="4 5" id="KW-0720">Serine protease</keyword>
<comment type="caution">
    <text evidence="9">The sequence shown here is derived from an EMBL/GenBank/DDBJ whole genome shotgun (WGS) entry which is preliminary data.</text>
</comment>
<evidence type="ECO:0000313" key="9">
    <source>
        <dbReference type="EMBL" id="MFB9210084.1"/>
    </source>
</evidence>
<evidence type="ECO:0000313" key="10">
    <source>
        <dbReference type="Proteomes" id="UP001589647"/>
    </source>
</evidence>
<comment type="similarity">
    <text evidence="1 5">Belongs to the peptidase S8 family.</text>
</comment>
<evidence type="ECO:0000256" key="2">
    <source>
        <dbReference type="ARBA" id="ARBA00022670"/>
    </source>
</evidence>
<keyword evidence="10" id="KW-1185">Reference proteome</keyword>
<feature type="active site" description="Charge relay system" evidence="5">
    <location>
        <position position="435"/>
    </location>
</feature>
<dbReference type="Proteomes" id="UP001589647">
    <property type="component" value="Unassembled WGS sequence"/>
</dbReference>
<sequence length="1082" mass="113543">MTVSKRPVVRRRRAVLAVLAALGVLAVPVAPSAAGTTAPPPGPVNPVRGQGGGDTITLITGDRVAVSGKPGAAAYEVTPGAGRKVSFSIETRAGQTYVLPSDAAPLIDAGLVDERLFNVTRLLEWGYGDARRTTIPVLTKGGVAPGPAAAGVALKSVGLRAAEVPKAQAATVWQRLHPAAGATTLAAGVSKLWLDGGVFPALDKSVPQIGAPQAWAKGLTGKGVTVAVLDTGYDPDHPDLKGVVTQAVNFTDAPDTMDTFGHGTHVASTVAGSGAASGGKYRGVAPDAKIAVGKVLKGRGGNKTSDVIAGMEWAAFEIKAPIVNMSLSMTDTPALDPLEEAVNTLSEQTGSLFVAAAGNKGLGGKETLQSPGSADAALTVGAVGRDESLAFFSSRGPRFIDRAVKPDITAPGVGIVAARASGGTADPYVAEDGTSMAAPHVAGAAAILLQQHPGWSWRQLKAALMATARPNPALTQYEQGAGRVDVARAVTQDVVGDTGNLWTYRFWPHNDNPLTSDVTYTNTSDRPVELTLTEDSPYTLSADHLTLPAGGHATVRLTLDPTLPAGDHPGILTATAGQSVLRTLAGAYVEPESYSLTVTTVGRNGEPVPDVDARLYNLKTGETASLRFIDGVVHRRLGPGDWNLKARLTEMEKNDEQNKILSETFTDRPIRVGPADVRLTLDARLGRQIELTVDDPAAKPVGDLRVVVGNTTGTGYEYVERFSPNYPVFVLPSRREGRTYLAYQVLASDASAGAAPSRYDLIDYRTGEIPFNPVRRFTRAGLAKVAMTFRAQDTGGTAKFRREIVPPGEQFLVGVNTDVMLPGTLDSYLTPGAGLRWSGRVTQGGYVLADLDARAVPHGQHTETWNTAVTGPGALRITREGDELGYFFGGLFSDGDLGHTGWDGDITGTVKLLNGDTVLQENDLADCDIPDHCLLSAQVPPAEGAYTVAVSARREAGRGLSTAVDTSWTFTSAHTTEDTRYEVPSIRYIPQGLDDSNRAKPGSTTQIPITADRGKLTTLRVEASFDDGTTWQDLQVSRNGEGWTTSVTNPATPGHVTLRATATGPGGVQVNQTITRAYAVQN</sequence>
<dbReference type="PRINTS" id="PR00723">
    <property type="entry name" value="SUBTILISIN"/>
</dbReference>
<feature type="signal peptide" evidence="7">
    <location>
        <begin position="1"/>
        <end position="26"/>
    </location>
</feature>
<dbReference type="SUPFAM" id="SSF52743">
    <property type="entry name" value="Subtilisin-like"/>
    <property type="match status" value="1"/>
</dbReference>
<reference evidence="9 10" key="1">
    <citation type="submission" date="2024-09" db="EMBL/GenBank/DDBJ databases">
        <authorList>
            <person name="Sun Q."/>
            <person name="Mori K."/>
        </authorList>
    </citation>
    <scope>NUCLEOTIDE SEQUENCE [LARGE SCALE GENOMIC DNA]</scope>
    <source>
        <strain evidence="9 10">CCM 3426</strain>
    </source>
</reference>
<proteinExistence type="inferred from homology"/>